<feature type="transmembrane region" description="Helical" evidence="16">
    <location>
        <begin position="6"/>
        <end position="23"/>
    </location>
</feature>
<dbReference type="EC" id="7.1.1.1" evidence="4 15"/>
<evidence type="ECO:0000256" key="12">
    <source>
        <dbReference type="ARBA" id="ARBA00023027"/>
    </source>
</evidence>
<dbReference type="InterPro" id="IPR034300">
    <property type="entry name" value="PNTB-like"/>
</dbReference>
<keyword evidence="10 15" id="KW-1278">Translocase</keyword>
<feature type="transmembrane region" description="Helical" evidence="16">
    <location>
        <begin position="212"/>
        <end position="230"/>
    </location>
</feature>
<name>A0ABW3BU72_9FLAO</name>
<evidence type="ECO:0000256" key="15">
    <source>
        <dbReference type="PIRNR" id="PIRNR000204"/>
    </source>
</evidence>
<keyword evidence="11 16" id="KW-1133">Transmembrane helix</keyword>
<keyword evidence="7 15" id="KW-0997">Cell inner membrane</keyword>
<feature type="transmembrane region" description="Helical" evidence="16">
    <location>
        <begin position="35"/>
        <end position="52"/>
    </location>
</feature>
<keyword evidence="12 15" id="KW-0520">NAD</keyword>
<keyword evidence="19" id="KW-1185">Reference proteome</keyword>
<evidence type="ECO:0000256" key="11">
    <source>
        <dbReference type="ARBA" id="ARBA00022989"/>
    </source>
</evidence>
<dbReference type="PIRSF" id="PIRSF000204">
    <property type="entry name" value="PNTB"/>
    <property type="match status" value="1"/>
</dbReference>
<comment type="similarity">
    <text evidence="3 15">Belongs to the PNT beta subunit family.</text>
</comment>
<feature type="transmembrane region" description="Helical" evidence="16">
    <location>
        <begin position="58"/>
        <end position="77"/>
    </location>
</feature>
<gene>
    <name evidence="18" type="ORF">ACFQ0I_11915</name>
</gene>
<evidence type="ECO:0000256" key="2">
    <source>
        <dbReference type="ARBA" id="ARBA00004429"/>
    </source>
</evidence>
<evidence type="ECO:0000256" key="1">
    <source>
        <dbReference type="ARBA" id="ARBA00003943"/>
    </source>
</evidence>
<evidence type="ECO:0000313" key="18">
    <source>
        <dbReference type="EMBL" id="MFD0836478.1"/>
    </source>
</evidence>
<feature type="transmembrane region" description="Helical" evidence="16">
    <location>
        <begin position="236"/>
        <end position="256"/>
    </location>
</feature>
<dbReference type="PANTHER" id="PTHR44758">
    <property type="entry name" value="NAD(P) TRANSHYDROGENASE SUBUNIT BETA"/>
    <property type="match status" value="1"/>
</dbReference>
<reference evidence="19" key="1">
    <citation type="journal article" date="2019" name="Int. J. Syst. Evol. Microbiol.">
        <title>The Global Catalogue of Microorganisms (GCM) 10K type strain sequencing project: providing services to taxonomists for standard genome sequencing and annotation.</title>
        <authorList>
            <consortium name="The Broad Institute Genomics Platform"/>
            <consortium name="The Broad Institute Genome Sequencing Center for Infectious Disease"/>
            <person name="Wu L."/>
            <person name="Ma J."/>
        </authorList>
    </citation>
    <scope>NUCLEOTIDE SEQUENCE [LARGE SCALE GENOMIC DNA]</scope>
    <source>
        <strain evidence="19">CCUG 60529</strain>
    </source>
</reference>
<evidence type="ECO:0000256" key="8">
    <source>
        <dbReference type="ARBA" id="ARBA00022692"/>
    </source>
</evidence>
<feature type="transmembrane region" description="Helical" evidence="16">
    <location>
        <begin position="89"/>
        <end position="109"/>
    </location>
</feature>
<dbReference type="Pfam" id="PF02233">
    <property type="entry name" value="PNTB"/>
    <property type="match status" value="1"/>
</dbReference>
<evidence type="ECO:0000256" key="13">
    <source>
        <dbReference type="ARBA" id="ARBA00023136"/>
    </source>
</evidence>
<evidence type="ECO:0000256" key="5">
    <source>
        <dbReference type="ARBA" id="ARBA00014581"/>
    </source>
</evidence>
<evidence type="ECO:0000256" key="7">
    <source>
        <dbReference type="ARBA" id="ARBA00022519"/>
    </source>
</evidence>
<comment type="subcellular location">
    <subcellularLocation>
        <location evidence="2">Cell inner membrane</location>
        <topology evidence="2">Multi-pass membrane protein</topology>
    </subcellularLocation>
</comment>
<evidence type="ECO:0000259" key="17">
    <source>
        <dbReference type="Pfam" id="PF02233"/>
    </source>
</evidence>
<dbReference type="InterPro" id="IPR012136">
    <property type="entry name" value="NADH_DH_b"/>
</dbReference>
<evidence type="ECO:0000256" key="3">
    <source>
        <dbReference type="ARBA" id="ARBA00007919"/>
    </source>
</evidence>
<keyword evidence="9 15" id="KW-0521">NADP</keyword>
<keyword evidence="13 15" id="KW-0472">Membrane</keyword>
<feature type="transmembrane region" description="Helical" evidence="16">
    <location>
        <begin position="154"/>
        <end position="178"/>
    </location>
</feature>
<evidence type="ECO:0000256" key="14">
    <source>
        <dbReference type="ARBA" id="ARBA00048202"/>
    </source>
</evidence>
<comment type="caution">
    <text evidence="18">The sequence shown here is derived from an EMBL/GenBank/DDBJ whole genome shotgun (WGS) entry which is preliminary data.</text>
</comment>
<feature type="domain" description="NADP transhydrogenase beta-like" evidence="17">
    <location>
        <begin position="7"/>
        <end position="455"/>
    </location>
</feature>
<dbReference type="SUPFAM" id="SSF52467">
    <property type="entry name" value="DHS-like NAD/FAD-binding domain"/>
    <property type="match status" value="1"/>
</dbReference>
<sequence length="461" mass="49093">MIVLFDIVLFISSILLIVGLRKLSHPESANNGNKLAALGVGLGIVVAIFYPLETQNNNYLFIGIGLLIGGIIGVISAKKVPMTAMPEMVSLFNGFGGFSAALISLIWLINNNSIGNYTDLTVVLTNLFLGFVAFTGSMVAYGKLSGKLKDKHLQIPYATIVNICLLIVAIGLISFFAYEGKLTTTHLILFTVLSVIYGVTFVAPIGGADMPVVISLLNSLTGITAAISGIMTDNKLMLLGGILVGSSGIILTLLMCTAMNRTLIGVLFGNFSAKKEDAGSNAVYGTIKEISASDLAIQLAYSERVAIIPGYGMAVAQAQKIVKDVENILINKGVELKYTIHPVAGRMPGHMNVLLAEADVSYDKLLDLEESNDYLASTDVAIVVGANDVVNPSAKDDPTSKIYGMPILDVSKTKNVIVLKRSMNAGYAGIENPLFFKDNTKMLFADAKKSLESILGELKNL</sequence>
<organism evidence="18 19">
    <name type="scientific">Mariniflexile aquimaris</name>
    <dbReference type="NCBI Taxonomy" id="881009"/>
    <lineage>
        <taxon>Bacteria</taxon>
        <taxon>Pseudomonadati</taxon>
        <taxon>Bacteroidota</taxon>
        <taxon>Flavobacteriia</taxon>
        <taxon>Flavobacteriales</taxon>
        <taxon>Flavobacteriaceae</taxon>
        <taxon>Mariniflexile</taxon>
    </lineage>
</organism>
<protein>
    <recommendedName>
        <fullName evidence="5 15">NAD(P) transhydrogenase subunit beta</fullName>
        <ecNumber evidence="4 15">7.1.1.1</ecNumber>
    </recommendedName>
    <alternativeName>
        <fullName evidence="15">Nicotinamide nucleotide transhydrogenase subunit beta</fullName>
    </alternativeName>
</protein>
<keyword evidence="6 15" id="KW-1003">Cell membrane</keyword>
<proteinExistence type="inferred from homology"/>
<keyword evidence="8 16" id="KW-0812">Transmembrane</keyword>
<feature type="transmembrane region" description="Helical" evidence="16">
    <location>
        <begin position="184"/>
        <end position="205"/>
    </location>
</feature>
<evidence type="ECO:0000313" key="19">
    <source>
        <dbReference type="Proteomes" id="UP001597011"/>
    </source>
</evidence>
<evidence type="ECO:0000256" key="16">
    <source>
        <dbReference type="SAM" id="Phobius"/>
    </source>
</evidence>
<feature type="transmembrane region" description="Helical" evidence="16">
    <location>
        <begin position="121"/>
        <end position="142"/>
    </location>
</feature>
<evidence type="ECO:0000256" key="4">
    <source>
        <dbReference type="ARBA" id="ARBA00012943"/>
    </source>
</evidence>
<dbReference type="RefSeq" id="WP_379942542.1">
    <property type="nucleotide sequence ID" value="NZ_JBHTIB010000012.1"/>
</dbReference>
<dbReference type="PANTHER" id="PTHR44758:SF1">
    <property type="entry name" value="NAD(P) TRANSHYDROGENASE SUBUNIT BETA"/>
    <property type="match status" value="1"/>
</dbReference>
<comment type="catalytic activity">
    <reaction evidence="14 15">
        <text>NAD(+) + NADPH + H(+)(in) = NADH + NADP(+) + H(+)(out)</text>
        <dbReference type="Rhea" id="RHEA:47992"/>
        <dbReference type="ChEBI" id="CHEBI:15378"/>
        <dbReference type="ChEBI" id="CHEBI:57540"/>
        <dbReference type="ChEBI" id="CHEBI:57783"/>
        <dbReference type="ChEBI" id="CHEBI:57945"/>
        <dbReference type="ChEBI" id="CHEBI:58349"/>
        <dbReference type="EC" id="7.1.1.1"/>
    </reaction>
</comment>
<evidence type="ECO:0000256" key="6">
    <source>
        <dbReference type="ARBA" id="ARBA00022475"/>
    </source>
</evidence>
<evidence type="ECO:0000256" key="9">
    <source>
        <dbReference type="ARBA" id="ARBA00022857"/>
    </source>
</evidence>
<accession>A0ABW3BU72</accession>
<evidence type="ECO:0000256" key="10">
    <source>
        <dbReference type="ARBA" id="ARBA00022967"/>
    </source>
</evidence>
<dbReference type="InterPro" id="IPR029035">
    <property type="entry name" value="DHS-like_NAD/FAD-binding_dom"/>
</dbReference>
<dbReference type="EMBL" id="JBHTIB010000012">
    <property type="protein sequence ID" value="MFD0836478.1"/>
    <property type="molecule type" value="Genomic_DNA"/>
</dbReference>
<dbReference type="Gene3D" id="3.40.50.1220">
    <property type="entry name" value="TPP-binding domain"/>
    <property type="match status" value="1"/>
</dbReference>
<comment type="function">
    <text evidence="1 15">The transhydrogenation between NADH and NADP is coupled to respiration and ATP hydrolysis and functions as a proton pump across the membrane.</text>
</comment>
<dbReference type="Proteomes" id="UP001597011">
    <property type="component" value="Unassembled WGS sequence"/>
</dbReference>